<accession>A0A5C6EXE8</accession>
<evidence type="ECO:0000313" key="2">
    <source>
        <dbReference type="EMBL" id="TWU51891.1"/>
    </source>
</evidence>
<dbReference type="InterPro" id="IPR026898">
    <property type="entry name" value="PrsW"/>
</dbReference>
<dbReference type="PANTHER" id="PTHR36844">
    <property type="entry name" value="PROTEASE PRSW"/>
    <property type="match status" value="1"/>
</dbReference>
<feature type="transmembrane region" description="Helical" evidence="1">
    <location>
        <begin position="451"/>
        <end position="468"/>
    </location>
</feature>
<feature type="transmembrane region" description="Helical" evidence="1">
    <location>
        <begin position="256"/>
        <end position="276"/>
    </location>
</feature>
<dbReference type="PANTHER" id="PTHR36844:SF1">
    <property type="entry name" value="PROTEASE PRSW"/>
    <property type="match status" value="1"/>
</dbReference>
<comment type="caution">
    <text evidence="2">The sequence shown here is derived from an EMBL/GenBank/DDBJ whole genome shotgun (WGS) entry which is preliminary data.</text>
</comment>
<evidence type="ECO:0008006" key="4">
    <source>
        <dbReference type="Google" id="ProtNLM"/>
    </source>
</evidence>
<feature type="transmembrane region" description="Helical" evidence="1">
    <location>
        <begin position="510"/>
        <end position="530"/>
    </location>
</feature>
<dbReference type="Proteomes" id="UP000317977">
    <property type="component" value="Unassembled WGS sequence"/>
</dbReference>
<dbReference type="Pfam" id="PF13367">
    <property type="entry name" value="PrsW-protease"/>
    <property type="match status" value="1"/>
</dbReference>
<keyword evidence="1" id="KW-0472">Membrane</keyword>
<name>A0A5C6EXE8_9BACT</name>
<dbReference type="GO" id="GO:0008233">
    <property type="term" value="F:peptidase activity"/>
    <property type="evidence" value="ECO:0007669"/>
    <property type="project" value="InterPro"/>
</dbReference>
<keyword evidence="3" id="KW-1185">Reference proteome</keyword>
<dbReference type="OrthoDB" id="243071at2"/>
<reference evidence="2 3" key="1">
    <citation type="submission" date="2019-02" db="EMBL/GenBank/DDBJ databases">
        <title>Deep-cultivation of Planctomycetes and their phenomic and genomic characterization uncovers novel biology.</title>
        <authorList>
            <person name="Wiegand S."/>
            <person name="Jogler M."/>
            <person name="Boedeker C."/>
            <person name="Pinto D."/>
            <person name="Vollmers J."/>
            <person name="Rivas-Marin E."/>
            <person name="Kohn T."/>
            <person name="Peeters S.H."/>
            <person name="Heuer A."/>
            <person name="Rast P."/>
            <person name="Oberbeckmann S."/>
            <person name="Bunk B."/>
            <person name="Jeske O."/>
            <person name="Meyerdierks A."/>
            <person name="Storesund J.E."/>
            <person name="Kallscheuer N."/>
            <person name="Luecker S."/>
            <person name="Lage O.M."/>
            <person name="Pohl T."/>
            <person name="Merkel B.J."/>
            <person name="Hornburger P."/>
            <person name="Mueller R.-W."/>
            <person name="Bruemmer F."/>
            <person name="Labrenz M."/>
            <person name="Spormann A.M."/>
            <person name="Op Den Camp H."/>
            <person name="Overmann J."/>
            <person name="Amann R."/>
            <person name="Jetten M.S.M."/>
            <person name="Mascher T."/>
            <person name="Medema M.H."/>
            <person name="Devos D.P."/>
            <person name="Kaster A.-K."/>
            <person name="Ovreas L."/>
            <person name="Rohde M."/>
            <person name="Galperin M.Y."/>
            <person name="Jogler C."/>
        </authorList>
    </citation>
    <scope>NUCLEOTIDE SEQUENCE [LARGE SCALE GENOMIC DNA]</scope>
    <source>
        <strain evidence="2 3">Poly59</strain>
    </source>
</reference>
<dbReference type="AlphaFoldDB" id="A0A5C6EXE8"/>
<organism evidence="2 3">
    <name type="scientific">Rubripirellula reticaptiva</name>
    <dbReference type="NCBI Taxonomy" id="2528013"/>
    <lineage>
        <taxon>Bacteria</taxon>
        <taxon>Pseudomonadati</taxon>
        <taxon>Planctomycetota</taxon>
        <taxon>Planctomycetia</taxon>
        <taxon>Pirellulales</taxon>
        <taxon>Pirellulaceae</taxon>
        <taxon>Rubripirellula</taxon>
    </lineage>
</organism>
<proteinExistence type="predicted"/>
<protein>
    <recommendedName>
        <fullName evidence="4">Protease PrsW</fullName>
    </recommendedName>
</protein>
<dbReference type="EMBL" id="SJPX01000003">
    <property type="protein sequence ID" value="TWU51891.1"/>
    <property type="molecule type" value="Genomic_DNA"/>
</dbReference>
<feature type="transmembrane region" description="Helical" evidence="1">
    <location>
        <begin position="16"/>
        <end position="38"/>
    </location>
</feature>
<feature type="transmembrane region" description="Helical" evidence="1">
    <location>
        <begin position="362"/>
        <end position="383"/>
    </location>
</feature>
<gene>
    <name evidence="2" type="ORF">Poly59_34870</name>
</gene>
<feature type="transmembrane region" description="Helical" evidence="1">
    <location>
        <begin position="288"/>
        <end position="307"/>
    </location>
</feature>
<dbReference type="RefSeq" id="WP_146535144.1">
    <property type="nucleotide sequence ID" value="NZ_SJPX01000003.1"/>
</dbReference>
<evidence type="ECO:0000313" key="3">
    <source>
        <dbReference type="Proteomes" id="UP000317977"/>
    </source>
</evidence>
<keyword evidence="1" id="KW-0812">Transmembrane</keyword>
<feature type="transmembrane region" description="Helical" evidence="1">
    <location>
        <begin position="480"/>
        <end position="504"/>
    </location>
</feature>
<keyword evidence="1" id="KW-1133">Transmembrane helix</keyword>
<feature type="transmembrane region" description="Helical" evidence="1">
    <location>
        <begin position="424"/>
        <end position="445"/>
    </location>
</feature>
<evidence type="ECO:0000256" key="1">
    <source>
        <dbReference type="SAM" id="Phobius"/>
    </source>
</evidence>
<feature type="transmembrane region" description="Helical" evidence="1">
    <location>
        <begin position="395"/>
        <end position="417"/>
    </location>
</feature>
<sequence length="539" mass="59436">MNWQTRLRQKADTPNFLWTMVVSILGVGLVLGAVVQWVPYTFNADSDSIYDAMVMGWESDDDADGAERILSSELPFDFRLVALAHLASTSYAMEDEAGASEMNESDLTQMIAMFGAVDPDSSVDEAEQQIASQVLLSAATGKIMPSLAEMASANPPVRHANQAIGALAVSRRSFAIAARHFETEGRFPDAKIARRFALDTYAAADDDKALLRLSQQPEYSSLISPSETLVIAKVHRDWKEMARVIPKLMWRRFQEGFATALALIAGLGWFVLAIQMGQAGATSSVRPWLCLLAVVMGGLSIWATHLIDIWQELDWGIVESDETIEGIKFYVLGVGLREEFAKLLLLLPLMPPIVRRRSPIEALIVSACVGLGFAIVENMGYFARSGGADSMGRFLTANFFHMSMTGIIGLSIARVFWKHHDVSHALLTFLLVVLAHGFYDATIAVPGLQTFSIGGTIIFVLLSYQFFHEVRGAYDRSPQTISLTASFLFIVSMLTALTFVYVSWRFGYSSSLSMLSVDVLGLGVMVYMYLREMPNSLIR</sequence>